<dbReference type="InterPro" id="IPR009081">
    <property type="entry name" value="PP-bd_ACP"/>
</dbReference>
<evidence type="ECO:0000313" key="2">
    <source>
        <dbReference type="EMBL" id="OPH54510.1"/>
    </source>
</evidence>
<keyword evidence="3" id="KW-1185">Reference proteome</keyword>
<feature type="domain" description="Carrier" evidence="1">
    <location>
        <begin position="4"/>
        <end position="83"/>
    </location>
</feature>
<dbReference type="AlphaFoldDB" id="A0A1V4HGS0"/>
<dbReference type="SUPFAM" id="SSF47336">
    <property type="entry name" value="ACP-like"/>
    <property type="match status" value="1"/>
</dbReference>
<dbReference type="OrthoDB" id="2621277at2"/>
<protein>
    <submittedName>
        <fullName evidence="2">Phosphopantetheine attachment protein</fullName>
    </submittedName>
</protein>
<dbReference type="InterPro" id="IPR036736">
    <property type="entry name" value="ACP-like_sf"/>
</dbReference>
<comment type="caution">
    <text evidence="2">The sequence shown here is derived from an EMBL/GenBank/DDBJ whole genome shotgun (WGS) entry which is preliminary data.</text>
</comment>
<evidence type="ECO:0000259" key="1">
    <source>
        <dbReference type="PROSITE" id="PS50075"/>
    </source>
</evidence>
<dbReference type="RefSeq" id="WP_079415029.1">
    <property type="nucleotide sequence ID" value="NZ_MBTG01000022.1"/>
</dbReference>
<reference evidence="3" key="1">
    <citation type="submission" date="2016-07" db="EMBL/GenBank/DDBJ databases">
        <authorList>
            <person name="Florea S."/>
            <person name="Webb J.S."/>
            <person name="Jaromczyk J."/>
            <person name="Schardl C.L."/>
        </authorList>
    </citation>
    <scope>NUCLEOTIDE SEQUENCE [LARGE SCALE GENOMIC DNA]</scope>
    <source>
        <strain evidence="3">CY1</strain>
    </source>
</reference>
<gene>
    <name evidence="2" type="ORF">BC351_31505</name>
</gene>
<dbReference type="Proteomes" id="UP000190626">
    <property type="component" value="Unassembled WGS sequence"/>
</dbReference>
<name>A0A1V4HGS0_9BACL</name>
<proteinExistence type="predicted"/>
<accession>A0A1V4HGS0</accession>
<sequence length="85" mass="9759">MSNEDLLAQLEQHIRERYEIAEDDDDFDVDVHLFDYGFIDSIGATALIAHIEKTYGIQVTNQDLMLYSMNTVSEIADFISKKTAR</sequence>
<dbReference type="EMBL" id="MBTG01000022">
    <property type="protein sequence ID" value="OPH54510.1"/>
    <property type="molecule type" value="Genomic_DNA"/>
</dbReference>
<dbReference type="Gene3D" id="1.10.1200.10">
    <property type="entry name" value="ACP-like"/>
    <property type="match status" value="1"/>
</dbReference>
<dbReference type="PROSITE" id="PS50075">
    <property type="entry name" value="CARRIER"/>
    <property type="match status" value="1"/>
</dbReference>
<organism evidence="2 3">
    <name type="scientific">Paenibacillus ferrarius</name>
    <dbReference type="NCBI Taxonomy" id="1469647"/>
    <lineage>
        <taxon>Bacteria</taxon>
        <taxon>Bacillati</taxon>
        <taxon>Bacillota</taxon>
        <taxon>Bacilli</taxon>
        <taxon>Bacillales</taxon>
        <taxon>Paenibacillaceae</taxon>
        <taxon>Paenibacillus</taxon>
    </lineage>
</organism>
<evidence type="ECO:0000313" key="3">
    <source>
        <dbReference type="Proteomes" id="UP000190626"/>
    </source>
</evidence>
<dbReference type="STRING" id="1469647.BC351_31505"/>
<dbReference type="Pfam" id="PF00550">
    <property type="entry name" value="PP-binding"/>
    <property type="match status" value="1"/>
</dbReference>